<comment type="caution">
    <text evidence="1">The sequence shown here is derived from an EMBL/GenBank/DDBJ whole genome shotgun (WGS) entry which is preliminary data.</text>
</comment>
<keyword evidence="2" id="KW-1185">Reference proteome</keyword>
<dbReference type="RefSeq" id="WP_176854736.1">
    <property type="nucleotide sequence ID" value="NZ_JABCJD010000005.1"/>
</dbReference>
<sequence>MRPSTDQPVAPPALAGSALFGADIMYILEHAMAERAAGQGPLTDRLGLSGADLTELRDKWLPNALLPDLHLPAPERPSDQQAIATLILWKSEAGTPEARWLSAIISRRAMETRHLWEDLGLPNRAYLSAMIRRHLPGLAAANHANMRWKKFFYRQICSDAAFSLCLSPTCDDCPERADCFAPD</sequence>
<reference evidence="1 2" key="1">
    <citation type="submission" date="2020-04" db="EMBL/GenBank/DDBJ databases">
        <title>Donghicola sp., a member of the Rhodobacteraceae family isolated from mangrove forest in Thailand.</title>
        <authorList>
            <person name="Charoenyingcharoen P."/>
            <person name="Yukphan P."/>
        </authorList>
    </citation>
    <scope>NUCLEOTIDE SEQUENCE [LARGE SCALE GENOMIC DNA]</scope>
    <source>
        <strain evidence="1 2">C2-DW-16</strain>
    </source>
</reference>
<name>A0ABX2PF53_9RHOB</name>
<organism evidence="1 2">
    <name type="scientific">Donghicola mangrovi</name>
    <dbReference type="NCBI Taxonomy" id="2729614"/>
    <lineage>
        <taxon>Bacteria</taxon>
        <taxon>Pseudomonadati</taxon>
        <taxon>Pseudomonadota</taxon>
        <taxon>Alphaproteobacteria</taxon>
        <taxon>Rhodobacterales</taxon>
        <taxon>Roseobacteraceae</taxon>
        <taxon>Donghicola</taxon>
    </lineage>
</organism>
<gene>
    <name evidence="1" type="ORF">HJ526_11940</name>
</gene>
<proteinExistence type="predicted"/>
<accession>A0ABX2PF53</accession>
<dbReference type="EMBL" id="JABCJD010000005">
    <property type="protein sequence ID" value="NVO28137.1"/>
    <property type="molecule type" value="Genomic_DNA"/>
</dbReference>
<evidence type="ECO:0000313" key="1">
    <source>
        <dbReference type="EMBL" id="NVO28137.1"/>
    </source>
</evidence>
<dbReference type="Proteomes" id="UP000523601">
    <property type="component" value="Unassembled WGS sequence"/>
</dbReference>
<dbReference type="InterPro" id="IPR006975">
    <property type="entry name" value="NifQ"/>
</dbReference>
<dbReference type="Pfam" id="PF04891">
    <property type="entry name" value="NifQ"/>
    <property type="match status" value="1"/>
</dbReference>
<protein>
    <submittedName>
        <fullName evidence="1">Nitrogen fixation protein NifQ</fullName>
    </submittedName>
</protein>
<evidence type="ECO:0000313" key="2">
    <source>
        <dbReference type="Proteomes" id="UP000523601"/>
    </source>
</evidence>